<dbReference type="GO" id="GO:0003676">
    <property type="term" value="F:nucleic acid binding"/>
    <property type="evidence" value="ECO:0007669"/>
    <property type="project" value="InterPro"/>
</dbReference>
<dbReference type="PANTHER" id="PTHR12801:SF45">
    <property type="entry name" value="RNA EXONUCLEASE 4"/>
    <property type="match status" value="1"/>
</dbReference>
<keyword evidence="8" id="KW-1185">Reference proteome</keyword>
<evidence type="ECO:0000313" key="7">
    <source>
        <dbReference type="EMBL" id="EPS72525.1"/>
    </source>
</evidence>
<dbReference type="Gene3D" id="3.30.420.10">
    <property type="entry name" value="Ribonuclease H-like superfamily/Ribonuclease H"/>
    <property type="match status" value="1"/>
</dbReference>
<dbReference type="OrthoDB" id="16516at2759"/>
<dbReference type="Pfam" id="PF00929">
    <property type="entry name" value="RNase_T"/>
    <property type="match status" value="1"/>
</dbReference>
<dbReference type="PANTHER" id="PTHR12801">
    <property type="entry name" value="RNA EXONUCLEASE REXO1 / RECO3 FAMILY MEMBER-RELATED"/>
    <property type="match status" value="1"/>
</dbReference>
<feature type="non-terminal residue" evidence="7">
    <location>
        <position position="1"/>
    </location>
</feature>
<feature type="compositionally biased region" description="Basic and acidic residues" evidence="5">
    <location>
        <begin position="27"/>
        <end position="44"/>
    </location>
</feature>
<dbReference type="GO" id="GO:0006364">
    <property type="term" value="P:rRNA processing"/>
    <property type="evidence" value="ECO:0007669"/>
    <property type="project" value="UniProtKB-KW"/>
</dbReference>
<evidence type="ECO:0000256" key="2">
    <source>
        <dbReference type="ARBA" id="ARBA00022722"/>
    </source>
</evidence>
<dbReference type="AlphaFoldDB" id="S8CZM0"/>
<feature type="domain" description="Exonuclease" evidence="6">
    <location>
        <begin position="76"/>
        <end position="189"/>
    </location>
</feature>
<comment type="function">
    <text evidence="4">Exoribonuclease involved in ribosome biosynthesis. Involved in the processing of ITS1, the internal transcribed spacer localized between the 18S and 5.8S rRNAs.</text>
</comment>
<dbReference type="InterPro" id="IPR012337">
    <property type="entry name" value="RNaseH-like_sf"/>
</dbReference>
<dbReference type="GO" id="GO:0004527">
    <property type="term" value="F:exonuclease activity"/>
    <property type="evidence" value="ECO:0007669"/>
    <property type="project" value="InterPro"/>
</dbReference>
<dbReference type="SMART" id="SM00479">
    <property type="entry name" value="EXOIII"/>
    <property type="match status" value="1"/>
</dbReference>
<evidence type="ECO:0000256" key="4">
    <source>
        <dbReference type="ARBA" id="ARBA00025599"/>
    </source>
</evidence>
<protein>
    <recommendedName>
        <fullName evidence="6">Exonuclease domain-containing protein</fullName>
    </recommendedName>
</protein>
<evidence type="ECO:0000256" key="5">
    <source>
        <dbReference type="SAM" id="MobiDB-lite"/>
    </source>
</evidence>
<dbReference type="InterPro" id="IPR047021">
    <property type="entry name" value="REXO1/3/4-like"/>
</dbReference>
<dbReference type="InterPro" id="IPR013520">
    <property type="entry name" value="Ribonucl_H"/>
</dbReference>
<evidence type="ECO:0000259" key="6">
    <source>
        <dbReference type="SMART" id="SM00479"/>
    </source>
</evidence>
<dbReference type="EMBL" id="AUSU01000801">
    <property type="protein sequence ID" value="EPS72525.1"/>
    <property type="molecule type" value="Genomic_DNA"/>
</dbReference>
<organism evidence="7 8">
    <name type="scientific">Genlisea aurea</name>
    <dbReference type="NCBI Taxonomy" id="192259"/>
    <lineage>
        <taxon>Eukaryota</taxon>
        <taxon>Viridiplantae</taxon>
        <taxon>Streptophyta</taxon>
        <taxon>Embryophyta</taxon>
        <taxon>Tracheophyta</taxon>
        <taxon>Spermatophyta</taxon>
        <taxon>Magnoliopsida</taxon>
        <taxon>eudicotyledons</taxon>
        <taxon>Gunneridae</taxon>
        <taxon>Pentapetalae</taxon>
        <taxon>asterids</taxon>
        <taxon>lamiids</taxon>
        <taxon>Lamiales</taxon>
        <taxon>Lentibulariaceae</taxon>
        <taxon>Genlisea</taxon>
    </lineage>
</organism>
<gene>
    <name evidence="7" type="ORF">M569_02232</name>
</gene>
<feature type="region of interest" description="Disordered" evidence="5">
    <location>
        <begin position="27"/>
        <end position="51"/>
    </location>
</feature>
<keyword evidence="3" id="KW-0378">Hydrolase</keyword>
<dbReference type="InterPro" id="IPR036397">
    <property type="entry name" value="RNaseH_sf"/>
</dbReference>
<evidence type="ECO:0000256" key="1">
    <source>
        <dbReference type="ARBA" id="ARBA00022552"/>
    </source>
</evidence>
<dbReference type="GO" id="GO:0005634">
    <property type="term" value="C:nucleus"/>
    <property type="evidence" value="ECO:0007669"/>
    <property type="project" value="TreeGrafter"/>
</dbReference>
<sequence length="189" mass="21343">GIKAPKKCLNPNWDQLREKLKDNISKNRFPEHGRKVERAEERSVLGKRKDRLDEESSQALKKIPLIPSSSDCSLTDAVAMDCEMVGVSFLGNKSALGRVTIVNEFGNVLVDEYVRPMDHIVDFRTGISGIRPRDLRKAKNFNDVQKEVANTIKGRVLVGHALHNDLKALLMSHPKKDIRDTSAYRPLMK</sequence>
<reference evidence="7 8" key="1">
    <citation type="journal article" date="2013" name="BMC Genomics">
        <title>The miniature genome of a carnivorous plant Genlisea aurea contains a low number of genes and short non-coding sequences.</title>
        <authorList>
            <person name="Leushkin E.V."/>
            <person name="Sutormin R.A."/>
            <person name="Nabieva E.R."/>
            <person name="Penin A.A."/>
            <person name="Kondrashov A.S."/>
            <person name="Logacheva M.D."/>
        </authorList>
    </citation>
    <scope>NUCLEOTIDE SEQUENCE [LARGE SCALE GENOMIC DNA]</scope>
</reference>
<comment type="caution">
    <text evidence="7">The sequence shown here is derived from an EMBL/GenBank/DDBJ whole genome shotgun (WGS) entry which is preliminary data.</text>
</comment>
<keyword evidence="2" id="KW-0540">Nuclease</keyword>
<keyword evidence="1" id="KW-0698">rRNA processing</keyword>
<evidence type="ECO:0000256" key="3">
    <source>
        <dbReference type="ARBA" id="ARBA00022801"/>
    </source>
</evidence>
<proteinExistence type="predicted"/>
<name>S8CZM0_9LAMI</name>
<dbReference type="SUPFAM" id="SSF53098">
    <property type="entry name" value="Ribonuclease H-like"/>
    <property type="match status" value="1"/>
</dbReference>
<accession>S8CZM0</accession>
<evidence type="ECO:0000313" key="8">
    <source>
        <dbReference type="Proteomes" id="UP000015453"/>
    </source>
</evidence>
<dbReference type="Proteomes" id="UP000015453">
    <property type="component" value="Unassembled WGS sequence"/>
</dbReference>